<sequence length="559" mass="62273">MGNLIWHEYSRLVAITASVYTFWAGLWGLIWRKFFWDFVGGTLRDPGGLQAPPRSALFVTVIIEAPVIQVISLVLAGFIIALEFPVPLLKGTRFHRSIVMRIPLLLVQAFFAVLFYQGTNGAIWSLIAAGGYARAAMLGEEMKEAKENRAQTTKDSVLRGTVGFSRLNLTQLMFGLRRATTDLRTITLLSRPVRLTLVDLYRDTRRRFGQRVMTTEPVKRLTPQEIVGKLDSQFGKACESGDLLFFPSTVHKHTDVGVDFEITLCPALQKKLVLPNIAVAQGDTHPTIPNAVASHGSLPKKDPFSPPYIEGLFLGHLAQEEDTEEEFVALLNKYSVVPNHFLLVTKEFAPQTTPLTPNQLSESYQLLQAAHRVGKKLLSFFNCGVLSGASQSHKHVQFLPLEDDAPIERLAKRAKLEQPDKPFALDVPYANFVLRLPLSTRDSSPSEVSQILGSSFMTLLDLVINNIRRQSNYPPGKPSFNVLLTLEHLHLIPRRQENHRLEVTGDKLPVNALGFAGMLLVKSDVELEAVKSEGVGRILRAVACEEVKEIQCSRIESNL</sequence>
<comment type="caution">
    <text evidence="1">The sequence shown here is derived from an EMBL/GenBank/DDBJ whole genome shotgun (WGS) entry which is preliminary data.</text>
</comment>
<name>A0ACB6ZWJ8_THEGA</name>
<dbReference type="EMBL" id="MU117962">
    <property type="protein sequence ID" value="KAF9653924.1"/>
    <property type="molecule type" value="Genomic_DNA"/>
</dbReference>
<proteinExistence type="predicted"/>
<evidence type="ECO:0000313" key="2">
    <source>
        <dbReference type="Proteomes" id="UP000886501"/>
    </source>
</evidence>
<dbReference type="Proteomes" id="UP000886501">
    <property type="component" value="Unassembled WGS sequence"/>
</dbReference>
<keyword evidence="2" id="KW-1185">Reference proteome</keyword>
<organism evidence="1 2">
    <name type="scientific">Thelephora ganbajun</name>
    <name type="common">Ganba fungus</name>
    <dbReference type="NCBI Taxonomy" id="370292"/>
    <lineage>
        <taxon>Eukaryota</taxon>
        <taxon>Fungi</taxon>
        <taxon>Dikarya</taxon>
        <taxon>Basidiomycota</taxon>
        <taxon>Agaricomycotina</taxon>
        <taxon>Agaricomycetes</taxon>
        <taxon>Thelephorales</taxon>
        <taxon>Thelephoraceae</taxon>
        <taxon>Thelephora</taxon>
    </lineage>
</organism>
<evidence type="ECO:0000313" key="1">
    <source>
        <dbReference type="EMBL" id="KAF9653924.1"/>
    </source>
</evidence>
<accession>A0ACB6ZWJ8</accession>
<reference evidence="1" key="2">
    <citation type="journal article" date="2020" name="Nat. Commun.">
        <title>Large-scale genome sequencing of mycorrhizal fungi provides insights into the early evolution of symbiotic traits.</title>
        <authorList>
            <person name="Miyauchi S."/>
            <person name="Kiss E."/>
            <person name="Kuo A."/>
            <person name="Drula E."/>
            <person name="Kohler A."/>
            <person name="Sanchez-Garcia M."/>
            <person name="Morin E."/>
            <person name="Andreopoulos B."/>
            <person name="Barry K.W."/>
            <person name="Bonito G."/>
            <person name="Buee M."/>
            <person name="Carver A."/>
            <person name="Chen C."/>
            <person name="Cichocki N."/>
            <person name="Clum A."/>
            <person name="Culley D."/>
            <person name="Crous P.W."/>
            <person name="Fauchery L."/>
            <person name="Girlanda M."/>
            <person name="Hayes R.D."/>
            <person name="Keri Z."/>
            <person name="LaButti K."/>
            <person name="Lipzen A."/>
            <person name="Lombard V."/>
            <person name="Magnuson J."/>
            <person name="Maillard F."/>
            <person name="Murat C."/>
            <person name="Nolan M."/>
            <person name="Ohm R.A."/>
            <person name="Pangilinan J."/>
            <person name="Pereira M.F."/>
            <person name="Perotto S."/>
            <person name="Peter M."/>
            <person name="Pfister S."/>
            <person name="Riley R."/>
            <person name="Sitrit Y."/>
            <person name="Stielow J.B."/>
            <person name="Szollosi G."/>
            <person name="Zifcakova L."/>
            <person name="Stursova M."/>
            <person name="Spatafora J.W."/>
            <person name="Tedersoo L."/>
            <person name="Vaario L.M."/>
            <person name="Yamada A."/>
            <person name="Yan M."/>
            <person name="Wang P."/>
            <person name="Xu J."/>
            <person name="Bruns T."/>
            <person name="Baldrian P."/>
            <person name="Vilgalys R."/>
            <person name="Dunand C."/>
            <person name="Henrissat B."/>
            <person name="Grigoriev I.V."/>
            <person name="Hibbett D."/>
            <person name="Nagy L.G."/>
            <person name="Martin F.M."/>
        </authorList>
    </citation>
    <scope>NUCLEOTIDE SEQUENCE</scope>
    <source>
        <strain evidence="1">P2</strain>
    </source>
</reference>
<protein>
    <submittedName>
        <fullName evidence="1">Uncharacterized protein</fullName>
    </submittedName>
</protein>
<gene>
    <name evidence="1" type="ORF">BDM02DRAFT_3182365</name>
</gene>
<reference evidence="1" key="1">
    <citation type="submission" date="2019-10" db="EMBL/GenBank/DDBJ databases">
        <authorList>
            <consortium name="DOE Joint Genome Institute"/>
            <person name="Kuo A."/>
            <person name="Miyauchi S."/>
            <person name="Kiss E."/>
            <person name="Drula E."/>
            <person name="Kohler A."/>
            <person name="Sanchez-Garcia M."/>
            <person name="Andreopoulos B."/>
            <person name="Barry K.W."/>
            <person name="Bonito G."/>
            <person name="Buee M."/>
            <person name="Carver A."/>
            <person name="Chen C."/>
            <person name="Cichocki N."/>
            <person name="Clum A."/>
            <person name="Culley D."/>
            <person name="Crous P.W."/>
            <person name="Fauchery L."/>
            <person name="Girlanda M."/>
            <person name="Hayes R."/>
            <person name="Keri Z."/>
            <person name="Labutti K."/>
            <person name="Lipzen A."/>
            <person name="Lombard V."/>
            <person name="Magnuson J."/>
            <person name="Maillard F."/>
            <person name="Morin E."/>
            <person name="Murat C."/>
            <person name="Nolan M."/>
            <person name="Ohm R."/>
            <person name="Pangilinan J."/>
            <person name="Pereira M."/>
            <person name="Perotto S."/>
            <person name="Peter M."/>
            <person name="Riley R."/>
            <person name="Sitrit Y."/>
            <person name="Stielow B."/>
            <person name="Szollosi G."/>
            <person name="Zifcakova L."/>
            <person name="Stursova M."/>
            <person name="Spatafora J.W."/>
            <person name="Tedersoo L."/>
            <person name="Vaario L.-M."/>
            <person name="Yamada A."/>
            <person name="Yan M."/>
            <person name="Wang P."/>
            <person name="Xu J."/>
            <person name="Bruns T."/>
            <person name="Baldrian P."/>
            <person name="Vilgalys R."/>
            <person name="Henrissat B."/>
            <person name="Grigoriev I.V."/>
            <person name="Hibbett D."/>
            <person name="Nagy L.G."/>
            <person name="Martin F.M."/>
        </authorList>
    </citation>
    <scope>NUCLEOTIDE SEQUENCE</scope>
    <source>
        <strain evidence="1">P2</strain>
    </source>
</reference>